<organism evidence="2 3">
    <name type="scientific">Mucor flavus</name>
    <dbReference type="NCBI Taxonomy" id="439312"/>
    <lineage>
        <taxon>Eukaryota</taxon>
        <taxon>Fungi</taxon>
        <taxon>Fungi incertae sedis</taxon>
        <taxon>Mucoromycota</taxon>
        <taxon>Mucoromycotina</taxon>
        <taxon>Mucoromycetes</taxon>
        <taxon>Mucorales</taxon>
        <taxon>Mucorineae</taxon>
        <taxon>Mucoraceae</taxon>
        <taxon>Mucor</taxon>
    </lineage>
</organism>
<comment type="caution">
    <text evidence="2">The sequence shown here is derived from an EMBL/GenBank/DDBJ whole genome shotgun (WGS) entry which is preliminary data.</text>
</comment>
<protein>
    <submittedName>
        <fullName evidence="2">Uncharacterized protein</fullName>
    </submittedName>
</protein>
<sequence length="149" mass="16901">MSKSDHPFYQSKIKINWENIFSPIQDKKLGIYNVENVPNLYNASSSSSSKNTTSRVAREESSLSSGESLMMKQASLEPEDKIAIEGLYKNLNPMNMWKLSSGTDLKEIKTFKLKQLPNLPTDLENYFNSLLLLSTKNDLEKLYTDVKAA</sequence>
<feature type="region of interest" description="Disordered" evidence="1">
    <location>
        <begin position="43"/>
        <end position="70"/>
    </location>
</feature>
<keyword evidence="3" id="KW-1185">Reference proteome</keyword>
<dbReference type="Proteomes" id="UP001473302">
    <property type="component" value="Unassembled WGS sequence"/>
</dbReference>
<gene>
    <name evidence="2" type="ORF">MFLAVUS_007760</name>
</gene>
<accession>A0ABP9Z574</accession>
<evidence type="ECO:0000313" key="3">
    <source>
        <dbReference type="Proteomes" id="UP001473302"/>
    </source>
</evidence>
<evidence type="ECO:0000313" key="2">
    <source>
        <dbReference type="EMBL" id="GAA5814266.1"/>
    </source>
</evidence>
<proteinExistence type="predicted"/>
<evidence type="ECO:0000256" key="1">
    <source>
        <dbReference type="SAM" id="MobiDB-lite"/>
    </source>
</evidence>
<dbReference type="EMBL" id="BAABUK010000020">
    <property type="protein sequence ID" value="GAA5814266.1"/>
    <property type="molecule type" value="Genomic_DNA"/>
</dbReference>
<name>A0ABP9Z574_9FUNG</name>
<reference evidence="2 3" key="1">
    <citation type="submission" date="2024-04" db="EMBL/GenBank/DDBJ databases">
        <title>genome sequences of Mucor flavus KT1a and Helicostylum pulchrum KT1b strains isolated from the surface of a dry-aged beef.</title>
        <authorList>
            <person name="Toyotome T."/>
            <person name="Hosono M."/>
            <person name="Torimaru M."/>
            <person name="Fukuda K."/>
            <person name="Mikami N."/>
        </authorList>
    </citation>
    <scope>NUCLEOTIDE SEQUENCE [LARGE SCALE GENOMIC DNA]</scope>
    <source>
        <strain evidence="2 3">KT1a</strain>
    </source>
</reference>